<sequence length="375" mass="42690">MKSDYHVEVQAFKLLRMSVTFKVSEDRFYKPCVSYNYYYLQRKAYTFLLIFEDDEESLRRMLVNTKGEITTPSDKIFPAEIISKKVELKENLKLQNGIKTSNKRKIDEKIQNQKPILHKFFQVDNQRQFINLSEFKPTVMTSCNPRQASQLQTSFNLIQNSQVLSSFNPVHNSQVLSSLNPIHTSQVLSSLNPVHSSQALSSFNPVHTSQDLSSSISVTTSSPYIFPQEPPFQLPSTSVQESNDYFSVQGSSSSQLNINKSDMYEFPSTVEITPAPLVINMKSLTESTSKENEIISRNVKEGQVIIRDCYNKSASGPTHSGVLKADAAPITLEVVEFVESLAVHLRHQYKKEQDEATSEKTAFRVKYRTLIKKFT</sequence>
<dbReference type="Proteomes" id="UP000786811">
    <property type="component" value="Unassembled WGS sequence"/>
</dbReference>
<dbReference type="AlphaFoldDB" id="A0A8J2HCV9"/>
<proteinExistence type="predicted"/>
<protein>
    <submittedName>
        <fullName evidence="1">Uncharacterized protein</fullName>
    </submittedName>
</protein>
<comment type="caution">
    <text evidence="1">The sequence shown here is derived from an EMBL/GenBank/DDBJ whole genome shotgun (WGS) entry which is preliminary data.</text>
</comment>
<organism evidence="1 2">
    <name type="scientific">Cotesia congregata</name>
    <name type="common">Parasitoid wasp</name>
    <name type="synonym">Apanteles congregatus</name>
    <dbReference type="NCBI Taxonomy" id="51543"/>
    <lineage>
        <taxon>Eukaryota</taxon>
        <taxon>Metazoa</taxon>
        <taxon>Ecdysozoa</taxon>
        <taxon>Arthropoda</taxon>
        <taxon>Hexapoda</taxon>
        <taxon>Insecta</taxon>
        <taxon>Pterygota</taxon>
        <taxon>Neoptera</taxon>
        <taxon>Endopterygota</taxon>
        <taxon>Hymenoptera</taxon>
        <taxon>Apocrita</taxon>
        <taxon>Ichneumonoidea</taxon>
        <taxon>Braconidae</taxon>
        <taxon>Microgastrinae</taxon>
        <taxon>Cotesia</taxon>
    </lineage>
</organism>
<name>A0A8J2HCV9_COTCN</name>
<dbReference type="EMBL" id="CAJNRD030001119">
    <property type="protein sequence ID" value="CAG5090118.1"/>
    <property type="molecule type" value="Genomic_DNA"/>
</dbReference>
<evidence type="ECO:0000313" key="2">
    <source>
        <dbReference type="Proteomes" id="UP000786811"/>
    </source>
</evidence>
<reference evidence="1" key="1">
    <citation type="submission" date="2021-04" db="EMBL/GenBank/DDBJ databases">
        <authorList>
            <person name="Chebbi M.A.C M."/>
        </authorList>
    </citation>
    <scope>NUCLEOTIDE SEQUENCE</scope>
</reference>
<keyword evidence="2" id="KW-1185">Reference proteome</keyword>
<evidence type="ECO:0000313" key="1">
    <source>
        <dbReference type="EMBL" id="CAG5090118.1"/>
    </source>
</evidence>
<accession>A0A8J2HCV9</accession>
<gene>
    <name evidence="1" type="ORF">HICCMSTLAB_LOCUS5493</name>
</gene>